<feature type="domain" description="MobA-like NTP transferase" evidence="2">
    <location>
        <begin position="9"/>
        <end position="167"/>
    </location>
</feature>
<sequence>MTLDDVDFVLLASGLSSRYEDGDKLLAKLSGKPILEYSARLVSQNTKSAKLAILGPDQAERRHIADAHHWTIITNPSPQQGQGSSLAVACQTLSARQNLRPFIVLLADMPFIPNHHLEALILAFKDDVDAVFTEVEGKLMPPALFSHQLTHTFTSLTGDKGAKSALGNDLNLKKVQLDAALAFDIDSAADLEHAHRIVSGIKSQP</sequence>
<dbReference type="PANTHER" id="PTHR43777:SF1">
    <property type="entry name" value="MOLYBDENUM COFACTOR CYTIDYLYLTRANSFERASE"/>
    <property type="match status" value="1"/>
</dbReference>
<organism evidence="3 4">
    <name type="scientific">Hirschia litorea</name>
    <dbReference type="NCBI Taxonomy" id="1199156"/>
    <lineage>
        <taxon>Bacteria</taxon>
        <taxon>Pseudomonadati</taxon>
        <taxon>Pseudomonadota</taxon>
        <taxon>Alphaproteobacteria</taxon>
        <taxon>Hyphomonadales</taxon>
        <taxon>Hyphomonadaceae</taxon>
        <taxon>Hirschia</taxon>
    </lineage>
</organism>
<dbReference type="RefSeq" id="WP_382165118.1">
    <property type="nucleotide sequence ID" value="NZ_JBHTBR010000002.1"/>
</dbReference>
<evidence type="ECO:0000259" key="2">
    <source>
        <dbReference type="Pfam" id="PF12804"/>
    </source>
</evidence>
<dbReference type="Proteomes" id="UP001596492">
    <property type="component" value="Unassembled WGS sequence"/>
</dbReference>
<accession>A0ABW2IH77</accession>
<keyword evidence="3" id="KW-0808">Transferase</keyword>
<dbReference type="Gene3D" id="3.90.550.10">
    <property type="entry name" value="Spore Coat Polysaccharide Biosynthesis Protein SpsA, Chain A"/>
    <property type="match status" value="1"/>
</dbReference>
<dbReference type="PANTHER" id="PTHR43777">
    <property type="entry name" value="MOLYBDENUM COFACTOR CYTIDYLYLTRANSFERASE"/>
    <property type="match status" value="1"/>
</dbReference>
<keyword evidence="1" id="KW-0460">Magnesium</keyword>
<dbReference type="SUPFAM" id="SSF53448">
    <property type="entry name" value="Nucleotide-diphospho-sugar transferases"/>
    <property type="match status" value="1"/>
</dbReference>
<dbReference type="GO" id="GO:0016740">
    <property type="term" value="F:transferase activity"/>
    <property type="evidence" value="ECO:0007669"/>
    <property type="project" value="UniProtKB-KW"/>
</dbReference>
<keyword evidence="4" id="KW-1185">Reference proteome</keyword>
<proteinExistence type="predicted"/>
<evidence type="ECO:0000313" key="3">
    <source>
        <dbReference type="EMBL" id="MFC7290322.1"/>
    </source>
</evidence>
<dbReference type="CDD" id="cd04182">
    <property type="entry name" value="GT_2_like_f"/>
    <property type="match status" value="1"/>
</dbReference>
<comment type="caution">
    <text evidence="3">The sequence shown here is derived from an EMBL/GenBank/DDBJ whole genome shotgun (WGS) entry which is preliminary data.</text>
</comment>
<protein>
    <submittedName>
        <fullName evidence="3">NTP transferase domain-containing protein</fullName>
    </submittedName>
</protein>
<dbReference type="Pfam" id="PF12804">
    <property type="entry name" value="NTP_transf_3"/>
    <property type="match status" value="1"/>
</dbReference>
<dbReference type="InterPro" id="IPR025877">
    <property type="entry name" value="MobA-like_NTP_Trfase"/>
</dbReference>
<dbReference type="InterPro" id="IPR029044">
    <property type="entry name" value="Nucleotide-diphossugar_trans"/>
</dbReference>
<dbReference type="EMBL" id="JBHTBR010000002">
    <property type="protein sequence ID" value="MFC7290322.1"/>
    <property type="molecule type" value="Genomic_DNA"/>
</dbReference>
<evidence type="ECO:0000313" key="4">
    <source>
        <dbReference type="Proteomes" id="UP001596492"/>
    </source>
</evidence>
<gene>
    <name evidence="3" type="ORF">ACFQS8_01720</name>
</gene>
<name>A0ABW2IH77_9PROT</name>
<reference evidence="4" key="1">
    <citation type="journal article" date="2019" name="Int. J. Syst. Evol. Microbiol.">
        <title>The Global Catalogue of Microorganisms (GCM) 10K type strain sequencing project: providing services to taxonomists for standard genome sequencing and annotation.</title>
        <authorList>
            <consortium name="The Broad Institute Genomics Platform"/>
            <consortium name="The Broad Institute Genome Sequencing Center for Infectious Disease"/>
            <person name="Wu L."/>
            <person name="Ma J."/>
        </authorList>
    </citation>
    <scope>NUCLEOTIDE SEQUENCE [LARGE SCALE GENOMIC DNA]</scope>
    <source>
        <strain evidence="4">CCUG 51308</strain>
    </source>
</reference>
<evidence type="ECO:0000256" key="1">
    <source>
        <dbReference type="ARBA" id="ARBA00022842"/>
    </source>
</evidence>